<dbReference type="Gene3D" id="3.90.550.10">
    <property type="entry name" value="Spore Coat Polysaccharide Biosynthesis Protein SpsA, Chain A"/>
    <property type="match status" value="1"/>
</dbReference>
<dbReference type="PANTHER" id="PTHR32044:SF80">
    <property type="entry name" value="XYLOGLUCAN GLYCOSYLTRANSFERASE 2-RELATED"/>
    <property type="match status" value="1"/>
</dbReference>
<keyword evidence="5 9" id="KW-1133">Transmembrane helix</keyword>
<protein>
    <submittedName>
        <fullName evidence="10">Glycosyltransferase</fullName>
    </submittedName>
</protein>
<evidence type="ECO:0000256" key="7">
    <source>
        <dbReference type="ARBA" id="ARBA00023136"/>
    </source>
</evidence>
<evidence type="ECO:0000256" key="1">
    <source>
        <dbReference type="ARBA" id="ARBA00004653"/>
    </source>
</evidence>
<dbReference type="FunFam" id="3.90.550.10:FF:000057">
    <property type="entry name" value="Glycosyltransferase-like protein, family 2"/>
    <property type="match status" value="1"/>
</dbReference>
<feature type="transmembrane region" description="Helical" evidence="9">
    <location>
        <begin position="6"/>
        <end position="30"/>
    </location>
</feature>
<evidence type="ECO:0000256" key="9">
    <source>
        <dbReference type="SAM" id="Phobius"/>
    </source>
</evidence>
<organism evidence="10 11">
    <name type="scientific">Marine Group I thaumarchaeote</name>
    <dbReference type="NCBI Taxonomy" id="2511932"/>
    <lineage>
        <taxon>Archaea</taxon>
        <taxon>Nitrososphaerota</taxon>
        <taxon>Marine Group I</taxon>
    </lineage>
</organism>
<feature type="transmembrane region" description="Helical" evidence="9">
    <location>
        <begin position="313"/>
        <end position="330"/>
    </location>
</feature>
<reference evidence="10 11" key="1">
    <citation type="journal article" date="2019" name="Environ. Microbiol.">
        <title>Genomics insights into ecotype formation of ammonia-oxidizing archaea in the deep ocean.</title>
        <authorList>
            <person name="Wang Y."/>
            <person name="Huang J.M."/>
            <person name="Cui G.J."/>
            <person name="Nunoura T."/>
            <person name="Takaki Y."/>
            <person name="Li W.L."/>
            <person name="Li J."/>
            <person name="Gao Z.M."/>
            <person name="Takai K."/>
            <person name="Zhang A.Q."/>
            <person name="Stepanauskas R."/>
        </authorList>
    </citation>
    <scope>NUCLEOTIDE SEQUENCE [LARGE SCALE GENOMIC DNA]</scope>
    <source>
        <strain evidence="10 11">C4</strain>
    </source>
</reference>
<dbReference type="InterPro" id="IPR029044">
    <property type="entry name" value="Nucleotide-diphossugar_trans"/>
</dbReference>
<keyword evidence="3 10" id="KW-0808">Transferase</keyword>
<feature type="transmembrane region" description="Helical" evidence="9">
    <location>
        <begin position="503"/>
        <end position="527"/>
    </location>
</feature>
<feature type="transmembrane region" description="Helical" evidence="9">
    <location>
        <begin position="434"/>
        <end position="452"/>
    </location>
</feature>
<dbReference type="SUPFAM" id="SSF53448">
    <property type="entry name" value="Nucleotide-diphospho-sugar transferases"/>
    <property type="match status" value="1"/>
</dbReference>
<evidence type="ECO:0000256" key="6">
    <source>
        <dbReference type="ARBA" id="ARBA00023034"/>
    </source>
</evidence>
<evidence type="ECO:0000256" key="8">
    <source>
        <dbReference type="ARBA" id="ARBA00023316"/>
    </source>
</evidence>
<keyword evidence="8" id="KW-0961">Cell wall biogenesis/degradation</keyword>
<dbReference type="Proteomes" id="UP000568446">
    <property type="component" value="Unassembled WGS sequence"/>
</dbReference>
<keyword evidence="7 9" id="KW-0472">Membrane</keyword>
<gene>
    <name evidence="10" type="ORF">HX850_02140</name>
</gene>
<dbReference type="GO" id="GO:0016757">
    <property type="term" value="F:glycosyltransferase activity"/>
    <property type="evidence" value="ECO:0007669"/>
    <property type="project" value="UniProtKB-KW"/>
</dbReference>
<accession>A0A7K4MKG5</accession>
<keyword evidence="4 9" id="KW-0812">Transmembrane</keyword>
<feature type="transmembrane region" description="Helical" evidence="9">
    <location>
        <begin position="458"/>
        <end position="478"/>
    </location>
</feature>
<comment type="subcellular location">
    <subcellularLocation>
        <location evidence="1">Golgi apparatus membrane</location>
        <topology evidence="1">Multi-pass membrane protein</topology>
    </subcellularLocation>
</comment>
<feature type="transmembrane region" description="Helical" evidence="9">
    <location>
        <begin position="336"/>
        <end position="361"/>
    </location>
</feature>
<feature type="transmembrane region" description="Helical" evidence="9">
    <location>
        <begin position="658"/>
        <end position="675"/>
    </location>
</feature>
<evidence type="ECO:0000313" key="10">
    <source>
        <dbReference type="EMBL" id="NWJ29704.1"/>
    </source>
</evidence>
<dbReference type="PANTHER" id="PTHR32044">
    <property type="entry name" value="GLUCOMANNAN 4-BETA-MANNOSYLTRANSFERASE 9"/>
    <property type="match status" value="1"/>
</dbReference>
<proteinExistence type="predicted"/>
<dbReference type="AlphaFoldDB" id="A0A7K4MKG5"/>
<dbReference type="CDD" id="cd06437">
    <property type="entry name" value="CESA_CaSu_A2"/>
    <property type="match status" value="1"/>
</dbReference>
<dbReference type="GO" id="GO:0071555">
    <property type="term" value="P:cell wall organization"/>
    <property type="evidence" value="ECO:0007669"/>
    <property type="project" value="UniProtKB-KW"/>
</dbReference>
<evidence type="ECO:0000256" key="4">
    <source>
        <dbReference type="ARBA" id="ARBA00022692"/>
    </source>
</evidence>
<evidence type="ECO:0000256" key="3">
    <source>
        <dbReference type="ARBA" id="ARBA00022679"/>
    </source>
</evidence>
<evidence type="ECO:0000313" key="11">
    <source>
        <dbReference type="Proteomes" id="UP000568446"/>
    </source>
</evidence>
<keyword evidence="6" id="KW-0333">Golgi apparatus</keyword>
<evidence type="ECO:0000256" key="5">
    <source>
        <dbReference type="ARBA" id="ARBA00022989"/>
    </source>
</evidence>
<dbReference type="Pfam" id="PF13641">
    <property type="entry name" value="Glyco_tranf_2_3"/>
    <property type="match status" value="1"/>
</dbReference>
<sequence>MAINPFTMFIFDLFIISAIIIIAYTCNFYYLAFLSRKRKDVLPTVDLGTPSITIQLPIYNEKYVAKRLVDAVCNIDYPKEKMRIMVLDDSDDDTVELVRNVVDDYKKQGFLIEHVRRGTRDGYKAGALKHAMQTTNSEFVAIFDADFIPPTWFLKRAIPYFAKSNIGLIQCRWGHVNENYSTITQAQALALDFHFLIEQKAKSNSHLFMNFNGTAGIWKRECIEDAGGWHTATLVEDLDLSYRAQMKGWKCIFLPDIVVDAELPAQMNAAKRQQFRWAKGSIQCAIKLLFDITIKRKVAVEAKIQAFIQLTRHIVFPLMLIQFLALPILLAGQVNLYVISFLPVITIAVYLVMGPGAYLVIMQGMYHKSWKSKAKILPALLVYNAGLSVNNTVAVFDAVLGKKNEFLRTPKYGIITKDDDWRDKAYNLPFSQTTLLEIFFGVYGIMAIFISIFSNNPIFVPIIGLQTVGFFYIAYMSLSHTRFQRNKSSDNHVMTKNEKMAKIVYKLSMIGIIGIIVFGGFMAITGYNTDIYPLDRMRGHLDGIIGSSDPVAIRAHLVAIQEDLNIVMENPNLLETTNTNGDVIAKNPVWIFPTDSTNFIRIQNDVNFMLTGVEKISAVPKDSSAYHTGMIDVSDRALQLRINIMDATPYMYVSAPNVLYSVIWVVAILAIFTALKRKKEQLKEADELGV</sequence>
<dbReference type="EMBL" id="JACATK010000006">
    <property type="protein sequence ID" value="NWJ29704.1"/>
    <property type="molecule type" value="Genomic_DNA"/>
</dbReference>
<keyword evidence="2" id="KW-0328">Glycosyltransferase</keyword>
<comment type="caution">
    <text evidence="10">The sequence shown here is derived from an EMBL/GenBank/DDBJ whole genome shotgun (WGS) entry which is preliminary data.</text>
</comment>
<name>A0A7K4MKG5_9ARCH</name>
<evidence type="ECO:0000256" key="2">
    <source>
        <dbReference type="ARBA" id="ARBA00022676"/>
    </source>
</evidence>